<keyword evidence="5" id="KW-1185">Reference proteome</keyword>
<feature type="compositionally biased region" description="Polar residues" evidence="2">
    <location>
        <begin position="168"/>
        <end position="179"/>
    </location>
</feature>
<gene>
    <name evidence="4" type="ORF">ACHAWU_006233</name>
</gene>
<evidence type="ECO:0000256" key="3">
    <source>
        <dbReference type="SAM" id="Phobius"/>
    </source>
</evidence>
<comment type="caution">
    <text evidence="4">The sequence shown here is derived from an EMBL/GenBank/DDBJ whole genome shotgun (WGS) entry which is preliminary data.</text>
</comment>
<feature type="compositionally biased region" description="Low complexity" evidence="2">
    <location>
        <begin position="282"/>
        <end position="292"/>
    </location>
</feature>
<organism evidence="4 5">
    <name type="scientific">Discostella pseudostelligera</name>
    <dbReference type="NCBI Taxonomy" id="259834"/>
    <lineage>
        <taxon>Eukaryota</taxon>
        <taxon>Sar</taxon>
        <taxon>Stramenopiles</taxon>
        <taxon>Ochrophyta</taxon>
        <taxon>Bacillariophyta</taxon>
        <taxon>Coscinodiscophyceae</taxon>
        <taxon>Thalassiosirophycidae</taxon>
        <taxon>Stephanodiscales</taxon>
        <taxon>Stephanodiscaceae</taxon>
        <taxon>Discostella</taxon>
    </lineage>
</organism>
<accession>A0ABD3MPP1</accession>
<dbReference type="Proteomes" id="UP001530293">
    <property type="component" value="Unassembled WGS sequence"/>
</dbReference>
<dbReference type="AlphaFoldDB" id="A0ABD3MPP1"/>
<feature type="region of interest" description="Disordered" evidence="2">
    <location>
        <begin position="248"/>
        <end position="294"/>
    </location>
</feature>
<feature type="compositionally biased region" description="Polar residues" evidence="2">
    <location>
        <begin position="256"/>
        <end position="272"/>
    </location>
</feature>
<proteinExistence type="predicted"/>
<keyword evidence="1" id="KW-0175">Coiled coil</keyword>
<feature type="region of interest" description="Disordered" evidence="2">
    <location>
        <begin position="168"/>
        <end position="215"/>
    </location>
</feature>
<evidence type="ECO:0000256" key="2">
    <source>
        <dbReference type="SAM" id="MobiDB-lite"/>
    </source>
</evidence>
<dbReference type="InterPro" id="IPR024079">
    <property type="entry name" value="MetalloPept_cat_dom_sf"/>
</dbReference>
<keyword evidence="3" id="KW-1133">Transmembrane helix</keyword>
<dbReference type="EMBL" id="JALLBG020000101">
    <property type="protein sequence ID" value="KAL3764816.1"/>
    <property type="molecule type" value="Genomic_DNA"/>
</dbReference>
<feature type="compositionally biased region" description="Low complexity" evidence="2">
    <location>
        <begin position="96"/>
        <end position="108"/>
    </location>
</feature>
<protein>
    <submittedName>
        <fullName evidence="4">Uncharacterized protein</fullName>
    </submittedName>
</protein>
<reference evidence="4 5" key="1">
    <citation type="submission" date="2024-10" db="EMBL/GenBank/DDBJ databases">
        <title>Updated reference genomes for cyclostephanoid diatoms.</title>
        <authorList>
            <person name="Roberts W.R."/>
            <person name="Alverson A.J."/>
        </authorList>
    </citation>
    <scope>NUCLEOTIDE SEQUENCE [LARGE SCALE GENOMIC DNA]</scope>
    <source>
        <strain evidence="4 5">AJA232-27</strain>
    </source>
</reference>
<feature type="compositionally biased region" description="Polar residues" evidence="2">
    <location>
        <begin position="49"/>
        <end position="64"/>
    </location>
</feature>
<name>A0ABD3MPP1_9STRA</name>
<dbReference type="Gene3D" id="3.40.390.10">
    <property type="entry name" value="Collagenase (Catalytic Domain)"/>
    <property type="match status" value="1"/>
</dbReference>
<feature type="compositionally biased region" description="Low complexity" evidence="2">
    <location>
        <begin position="32"/>
        <end position="43"/>
    </location>
</feature>
<feature type="coiled-coil region" evidence="1">
    <location>
        <begin position="218"/>
        <end position="245"/>
    </location>
</feature>
<keyword evidence="3" id="KW-0472">Membrane</keyword>
<evidence type="ECO:0000256" key="1">
    <source>
        <dbReference type="SAM" id="Coils"/>
    </source>
</evidence>
<feature type="compositionally biased region" description="Low complexity" evidence="2">
    <location>
        <begin position="191"/>
        <end position="211"/>
    </location>
</feature>
<keyword evidence="3" id="KW-0812">Transmembrane</keyword>
<feature type="transmembrane region" description="Helical" evidence="3">
    <location>
        <begin position="306"/>
        <end position="327"/>
    </location>
</feature>
<dbReference type="SUPFAM" id="SSF55486">
    <property type="entry name" value="Metalloproteases ('zincins'), catalytic domain"/>
    <property type="match status" value="1"/>
</dbReference>
<feature type="region of interest" description="Disordered" evidence="2">
    <location>
        <begin position="32"/>
        <end position="152"/>
    </location>
</feature>
<sequence length="614" mass="66676">MIPTRAIVDVDTDRDEELARALQAQFRIEAEAASAAAAARLPATPTPTQPSRSGMGNWNINTRPSAQAAVAAGTTSSSVARSNYGTRPHPASRSYSDSMPSMNVVSPSSRHKRTNSNSGSSPDTARTSSTTTTPSSTSSSGDARPSPTNDRQYSNLLSLYESHLRQLETNNNSSRNSSGLDALACAPPAPSTSTSTRSSPRSSPRGSPRNSFHNNVSMLDDEAMARRLEQELQDAELAASLERAERAASVHPTAISVPSATVGNTGNNNTPQLGLAQRDGRSTTTLSSASSSWNNPNTCRGRTLSFALRMLVVLLMAGITFIVYVAVFGKQVSDSLDPATWLPGYPESDPSLGSVGKNVKWIPLDGEAQGNGLTLSVLNNLASGSDWDEYFNTAIYDWDNGTPDAVTFSLRTMDSYDPDCQAVRRAMKVCNGNYGPTDWRGVNQILLQDNYIVTSLAKMNDYYLEGTDVAQKQYTMCHEVGHGLGLGHVDENFYNSDLGNCMDYTERPQNNMHPDDTNYQTLADLYGVVYVSTSAEMDVPENRALMEEEFEKYASHLLDPIETSSKWKVAEDGDGTTRENARGSWRLLLKTETTEHHERDLGNGYSIRTSILLA</sequence>
<evidence type="ECO:0000313" key="5">
    <source>
        <dbReference type="Proteomes" id="UP001530293"/>
    </source>
</evidence>
<feature type="compositionally biased region" description="Low complexity" evidence="2">
    <location>
        <begin position="120"/>
        <end position="147"/>
    </location>
</feature>
<feature type="compositionally biased region" description="Low complexity" evidence="2">
    <location>
        <begin position="65"/>
        <end position="82"/>
    </location>
</feature>
<evidence type="ECO:0000313" key="4">
    <source>
        <dbReference type="EMBL" id="KAL3764816.1"/>
    </source>
</evidence>